<dbReference type="Proteomes" id="UP000054107">
    <property type="component" value="Unassembled WGS sequence"/>
</dbReference>
<reference evidence="1 2" key="1">
    <citation type="submission" date="2014-09" db="EMBL/GenBank/DDBJ databases">
        <authorList>
            <person name="Ellenberger Sabrina"/>
        </authorList>
    </citation>
    <scope>NUCLEOTIDE SEQUENCE [LARGE SCALE GENOMIC DNA]</scope>
    <source>
        <strain evidence="1 2">CBS 412.66</strain>
    </source>
</reference>
<dbReference type="EMBL" id="LN734064">
    <property type="protein sequence ID" value="CEP19638.1"/>
    <property type="molecule type" value="Genomic_DNA"/>
</dbReference>
<gene>
    <name evidence="1" type="primary">PARPA_13954.1 scaffold 47512</name>
</gene>
<keyword evidence="2" id="KW-1185">Reference proteome</keyword>
<dbReference type="AlphaFoldDB" id="A0A0B7NWD5"/>
<evidence type="ECO:0000313" key="1">
    <source>
        <dbReference type="EMBL" id="CEP19638.1"/>
    </source>
</evidence>
<accession>A0A0B7NWD5</accession>
<name>A0A0B7NWD5_9FUNG</name>
<sequence length="67" mass="7559">MCSTRQAYGKSRYFVSAANRELARATRMEAYERAVILLDLAILASVTSVSNHQDWALRSRELALLRG</sequence>
<organism evidence="1 2">
    <name type="scientific">Parasitella parasitica</name>
    <dbReference type="NCBI Taxonomy" id="35722"/>
    <lineage>
        <taxon>Eukaryota</taxon>
        <taxon>Fungi</taxon>
        <taxon>Fungi incertae sedis</taxon>
        <taxon>Mucoromycota</taxon>
        <taxon>Mucoromycotina</taxon>
        <taxon>Mucoromycetes</taxon>
        <taxon>Mucorales</taxon>
        <taxon>Mucorineae</taxon>
        <taxon>Mucoraceae</taxon>
        <taxon>Parasitella</taxon>
    </lineage>
</organism>
<evidence type="ECO:0000313" key="2">
    <source>
        <dbReference type="Proteomes" id="UP000054107"/>
    </source>
</evidence>
<protein>
    <submittedName>
        <fullName evidence="1">Uncharacterized protein</fullName>
    </submittedName>
</protein>
<proteinExistence type="predicted"/>